<keyword evidence="8 10" id="KW-0472">Membrane</keyword>
<dbReference type="GO" id="GO:0016255">
    <property type="term" value="P:attachment of GPI anchor to protein"/>
    <property type="evidence" value="ECO:0007669"/>
    <property type="project" value="InterPro"/>
</dbReference>
<keyword evidence="12" id="KW-1185">Reference proteome</keyword>
<evidence type="ECO:0000313" key="11">
    <source>
        <dbReference type="EMBL" id="KAK5973058.1"/>
    </source>
</evidence>
<protein>
    <recommendedName>
        <fullName evidence="13">GPI transamidase component PIG-S</fullName>
    </recommendedName>
</protein>
<organism evidence="11 12">
    <name type="scientific">Trichostrongylus colubriformis</name>
    <name type="common">Black scour worm</name>
    <dbReference type="NCBI Taxonomy" id="6319"/>
    <lineage>
        <taxon>Eukaryota</taxon>
        <taxon>Metazoa</taxon>
        <taxon>Ecdysozoa</taxon>
        <taxon>Nematoda</taxon>
        <taxon>Chromadorea</taxon>
        <taxon>Rhabditida</taxon>
        <taxon>Rhabditina</taxon>
        <taxon>Rhabditomorpha</taxon>
        <taxon>Strongyloidea</taxon>
        <taxon>Trichostrongylidae</taxon>
        <taxon>Trichostrongylus</taxon>
    </lineage>
</organism>
<evidence type="ECO:0000256" key="8">
    <source>
        <dbReference type="ARBA" id="ARBA00023136"/>
    </source>
</evidence>
<dbReference type="PANTHER" id="PTHR21072:SF13">
    <property type="entry name" value="GPI TRANSAMIDASE COMPONENT PIG-S"/>
    <property type="match status" value="1"/>
</dbReference>
<evidence type="ECO:0008006" key="13">
    <source>
        <dbReference type="Google" id="ProtNLM"/>
    </source>
</evidence>
<evidence type="ECO:0000256" key="1">
    <source>
        <dbReference type="ARBA" id="ARBA00004477"/>
    </source>
</evidence>
<keyword evidence="4" id="KW-0337">GPI-anchor biosynthesis</keyword>
<keyword evidence="7 10" id="KW-1133">Transmembrane helix</keyword>
<dbReference type="InterPro" id="IPR019540">
    <property type="entry name" value="PtdIno-glycan_biosynth_class_S"/>
</dbReference>
<evidence type="ECO:0000256" key="9">
    <source>
        <dbReference type="ARBA" id="ARBA00023180"/>
    </source>
</evidence>
<evidence type="ECO:0000256" key="6">
    <source>
        <dbReference type="ARBA" id="ARBA00022824"/>
    </source>
</evidence>
<dbReference type="PANTHER" id="PTHR21072">
    <property type="entry name" value="GPI TRANSAMIDASE COMPONENT PIG-S"/>
    <property type="match status" value="1"/>
</dbReference>
<evidence type="ECO:0000256" key="10">
    <source>
        <dbReference type="SAM" id="Phobius"/>
    </source>
</evidence>
<comment type="caution">
    <text evidence="11">The sequence shown here is derived from an EMBL/GenBank/DDBJ whole genome shotgun (WGS) entry which is preliminary data.</text>
</comment>
<gene>
    <name evidence="11" type="ORF">GCK32_008814</name>
</gene>
<dbReference type="GO" id="GO:0042765">
    <property type="term" value="C:GPI-anchor transamidase complex"/>
    <property type="evidence" value="ECO:0007669"/>
    <property type="project" value="InterPro"/>
</dbReference>
<accession>A0AAN8FYJ5</accession>
<name>A0AAN8FYJ5_TRICO</name>
<keyword evidence="9" id="KW-0325">Glycoprotein</keyword>
<feature type="transmembrane region" description="Helical" evidence="10">
    <location>
        <begin position="335"/>
        <end position="360"/>
    </location>
</feature>
<evidence type="ECO:0000256" key="7">
    <source>
        <dbReference type="ARBA" id="ARBA00022989"/>
    </source>
</evidence>
<feature type="transmembrane region" description="Helical" evidence="10">
    <location>
        <begin position="79"/>
        <end position="97"/>
    </location>
</feature>
<dbReference type="GO" id="GO:0006506">
    <property type="term" value="P:GPI anchor biosynthetic process"/>
    <property type="evidence" value="ECO:0007669"/>
    <property type="project" value="UniProtKB-KW"/>
</dbReference>
<dbReference type="EMBL" id="WIXE01015947">
    <property type="protein sequence ID" value="KAK5973058.1"/>
    <property type="molecule type" value="Genomic_DNA"/>
</dbReference>
<dbReference type="Proteomes" id="UP001331761">
    <property type="component" value="Unassembled WGS sequence"/>
</dbReference>
<reference evidence="11 12" key="1">
    <citation type="submission" date="2019-10" db="EMBL/GenBank/DDBJ databases">
        <title>Assembly and Annotation for the nematode Trichostrongylus colubriformis.</title>
        <authorList>
            <person name="Martin J."/>
        </authorList>
    </citation>
    <scope>NUCLEOTIDE SEQUENCE [LARGE SCALE GENOMIC DNA]</scope>
    <source>
        <strain evidence="11">G859</strain>
        <tissue evidence="11">Whole worm</tissue>
    </source>
</reference>
<dbReference type="Pfam" id="PF10510">
    <property type="entry name" value="PIG-S"/>
    <property type="match status" value="2"/>
</dbReference>
<evidence type="ECO:0000256" key="5">
    <source>
        <dbReference type="ARBA" id="ARBA00022692"/>
    </source>
</evidence>
<sequence length="363" mass="40980">MDWFGVCVGGSLLVGVVALASGYPHGVKSFTSLVEWLRTRPAEIKPGDENPPKNMSEIIERLPESFHKYMKEELPYRRAAALVFIAIVFGLGAPLWYQTTRTYRAPFVTFPDGQTISLSVQIHLATTNGSHESNLGSIAQMVLPLLREGEVKAPLRIQWNILIEGMKDLQSLEEDRQLSSDSLDVYIAVVSPEQWTHFSAINVFLSRGRWAFVQYTPEENKLVERLHALIWEVMVDVPHLNAIVKRDMRERMEPWQIAALSPSHQKRLVWDSAPLSMNYIVQVIHVHDNASPDTIRSDNVLDVIQISAGRQMADEALSHPSLLAMLYFPKDQTMAVYLPIMLPTLIPLFGSIIALCKWALGWS</sequence>
<evidence type="ECO:0000256" key="2">
    <source>
        <dbReference type="ARBA" id="ARBA00004687"/>
    </source>
</evidence>
<evidence type="ECO:0000256" key="3">
    <source>
        <dbReference type="ARBA" id="ARBA00005316"/>
    </source>
</evidence>
<evidence type="ECO:0000256" key="4">
    <source>
        <dbReference type="ARBA" id="ARBA00022502"/>
    </source>
</evidence>
<proteinExistence type="inferred from homology"/>
<comment type="pathway">
    <text evidence="2">Glycolipid biosynthesis; glycosylphosphatidylinositol-anchor biosynthesis.</text>
</comment>
<comment type="similarity">
    <text evidence="3">Belongs to the PIGS family.</text>
</comment>
<keyword evidence="6" id="KW-0256">Endoplasmic reticulum</keyword>
<dbReference type="AlphaFoldDB" id="A0AAN8FYJ5"/>
<keyword evidence="5 10" id="KW-0812">Transmembrane</keyword>
<comment type="subcellular location">
    <subcellularLocation>
        <location evidence="1">Endoplasmic reticulum membrane</location>
        <topology evidence="1">Multi-pass membrane protein</topology>
    </subcellularLocation>
</comment>
<evidence type="ECO:0000313" key="12">
    <source>
        <dbReference type="Proteomes" id="UP001331761"/>
    </source>
</evidence>